<evidence type="ECO:0000256" key="4">
    <source>
        <dbReference type="ARBA" id="ARBA00023136"/>
    </source>
</evidence>
<evidence type="ECO:0000256" key="1">
    <source>
        <dbReference type="ARBA" id="ARBA00004370"/>
    </source>
</evidence>
<dbReference type="GO" id="GO:0016491">
    <property type="term" value="F:oxidoreductase activity"/>
    <property type="evidence" value="ECO:0007669"/>
    <property type="project" value="InterPro"/>
</dbReference>
<organism evidence="7 8">
    <name type="scientific">Galdieria sulphuraria</name>
    <name type="common">Red alga</name>
    <dbReference type="NCBI Taxonomy" id="130081"/>
    <lineage>
        <taxon>Eukaryota</taxon>
        <taxon>Rhodophyta</taxon>
        <taxon>Bangiophyceae</taxon>
        <taxon>Galdieriales</taxon>
        <taxon>Galdieriaceae</taxon>
        <taxon>Galdieria</taxon>
    </lineage>
</organism>
<keyword evidence="4 5" id="KW-0472">Membrane</keyword>
<reference evidence="8" key="1">
    <citation type="journal article" date="2013" name="Science">
        <title>Gene transfer from bacteria and archaea facilitated evolution of an extremophilic eukaryote.</title>
        <authorList>
            <person name="Schonknecht G."/>
            <person name="Chen W.H."/>
            <person name="Ternes C.M."/>
            <person name="Barbier G.G."/>
            <person name="Shrestha R.P."/>
            <person name="Stanke M."/>
            <person name="Brautigam A."/>
            <person name="Baker B.J."/>
            <person name="Banfield J.F."/>
            <person name="Garavito R.M."/>
            <person name="Carr K."/>
            <person name="Wilkerson C."/>
            <person name="Rensing S.A."/>
            <person name="Gagneul D."/>
            <person name="Dickenson N.E."/>
            <person name="Oesterhelt C."/>
            <person name="Lercher M.J."/>
            <person name="Weber A.P."/>
        </authorList>
    </citation>
    <scope>NUCLEOTIDE SEQUENCE [LARGE SCALE GENOMIC DNA]</scope>
    <source>
        <strain evidence="8">074W</strain>
    </source>
</reference>
<dbReference type="InterPro" id="IPR050307">
    <property type="entry name" value="Sterol_Desaturase_Related"/>
</dbReference>
<evidence type="ECO:0000256" key="3">
    <source>
        <dbReference type="ARBA" id="ARBA00022989"/>
    </source>
</evidence>
<feature type="transmembrane region" description="Helical" evidence="5">
    <location>
        <begin position="160"/>
        <end position="178"/>
    </location>
</feature>
<evidence type="ECO:0000256" key="2">
    <source>
        <dbReference type="ARBA" id="ARBA00022692"/>
    </source>
</evidence>
<dbReference type="GO" id="GO:0008610">
    <property type="term" value="P:lipid biosynthetic process"/>
    <property type="evidence" value="ECO:0007669"/>
    <property type="project" value="InterPro"/>
</dbReference>
<dbReference type="RefSeq" id="XP_005705230.1">
    <property type="nucleotide sequence ID" value="XM_005705173.1"/>
</dbReference>
<evidence type="ECO:0000259" key="6">
    <source>
        <dbReference type="Pfam" id="PF04116"/>
    </source>
</evidence>
<feature type="transmembrane region" description="Helical" evidence="5">
    <location>
        <begin position="21"/>
        <end position="44"/>
    </location>
</feature>
<dbReference type="InterPro" id="IPR006694">
    <property type="entry name" value="Fatty_acid_hydroxylase"/>
</dbReference>
<name>M2WXE3_GALSU</name>
<dbReference type="Pfam" id="PF04116">
    <property type="entry name" value="FA_hydroxylase"/>
    <property type="match status" value="1"/>
</dbReference>
<dbReference type="GO" id="GO:0016020">
    <property type="term" value="C:membrane"/>
    <property type="evidence" value="ECO:0007669"/>
    <property type="project" value="UniProtKB-SubCell"/>
</dbReference>
<dbReference type="KEGG" id="gsl:Gasu_37630"/>
<gene>
    <name evidence="7" type="ORF">Gasu_37630</name>
</gene>
<dbReference type="GO" id="GO:0005506">
    <property type="term" value="F:iron ion binding"/>
    <property type="evidence" value="ECO:0007669"/>
    <property type="project" value="InterPro"/>
</dbReference>
<evidence type="ECO:0000313" key="7">
    <source>
        <dbReference type="EMBL" id="EME28710.1"/>
    </source>
</evidence>
<dbReference type="AlphaFoldDB" id="M2WXE3"/>
<keyword evidence="2 5" id="KW-0812">Transmembrane</keyword>
<accession>M2WXE3</accession>
<sequence length="271" mass="31565">MKLISKLYLVEPVELSRSLELPLSVTCFSIYFVVFHLVCAFFGISDYWKLFRKYKLHDSDEMTYLQLLPRVLFNQLVFFLPSCIFAEKLGWAFRTPSQETTFPLWKLPIFLSLFSVYEEIIFYSAHRWLLHSKWGFTLLGHNVHHRTKGSVGISQHYMSMIDYFLEIVVAILVPLAMIRANAYFDLLIIVENAILGPYDHSGYDFFLGSLKRYSPVNHSMHHLRSSCSFGDSVGSMAILDSLFKTSFFHFGYQSFPKVKNDNKNEKETKVT</sequence>
<dbReference type="EMBL" id="KB454516">
    <property type="protein sequence ID" value="EME28710.1"/>
    <property type="molecule type" value="Genomic_DNA"/>
</dbReference>
<dbReference type="PANTHER" id="PTHR11863">
    <property type="entry name" value="STEROL DESATURASE"/>
    <property type="match status" value="1"/>
</dbReference>
<dbReference type="eggNOG" id="ENOG502SK19">
    <property type="taxonomic scope" value="Eukaryota"/>
</dbReference>
<dbReference type="Gramene" id="EME28710">
    <property type="protein sequence ID" value="EME28710"/>
    <property type="gene ID" value="Gasu_37630"/>
</dbReference>
<comment type="subcellular location">
    <subcellularLocation>
        <location evidence="1">Membrane</location>
    </subcellularLocation>
</comment>
<keyword evidence="3 5" id="KW-1133">Transmembrane helix</keyword>
<protein>
    <submittedName>
        <fullName evidence="7">Fatty acid hydroxylase</fullName>
    </submittedName>
</protein>
<dbReference type="Proteomes" id="UP000030680">
    <property type="component" value="Unassembled WGS sequence"/>
</dbReference>
<feature type="domain" description="Fatty acid hydroxylase" evidence="6">
    <location>
        <begin position="113"/>
        <end position="245"/>
    </location>
</feature>
<proteinExistence type="predicted"/>
<keyword evidence="8" id="KW-1185">Reference proteome</keyword>
<evidence type="ECO:0000256" key="5">
    <source>
        <dbReference type="SAM" id="Phobius"/>
    </source>
</evidence>
<dbReference type="GeneID" id="17087563"/>
<evidence type="ECO:0000313" key="8">
    <source>
        <dbReference type="Proteomes" id="UP000030680"/>
    </source>
</evidence>
<dbReference type="STRING" id="130081.M2WXE3"/>
<dbReference type="OrthoDB" id="408954at2759"/>